<evidence type="ECO:0000313" key="9">
    <source>
        <dbReference type="Proteomes" id="UP000219285"/>
    </source>
</evidence>
<keyword evidence="5" id="KW-0472">Membrane</keyword>
<evidence type="ECO:0000256" key="5">
    <source>
        <dbReference type="SAM" id="Phobius"/>
    </source>
</evidence>
<comment type="similarity">
    <text evidence="1">Belongs to the sigma-70 factor family. ECF subfamily.</text>
</comment>
<dbReference type="NCBIfam" id="TIGR02937">
    <property type="entry name" value="sigma70-ECF"/>
    <property type="match status" value="1"/>
</dbReference>
<evidence type="ECO:0000256" key="1">
    <source>
        <dbReference type="ARBA" id="ARBA00010641"/>
    </source>
</evidence>
<dbReference type="Pfam" id="PF08281">
    <property type="entry name" value="Sigma70_r4_2"/>
    <property type="match status" value="1"/>
</dbReference>
<feature type="transmembrane region" description="Helical" evidence="5">
    <location>
        <begin position="278"/>
        <end position="295"/>
    </location>
</feature>
<dbReference type="InterPro" id="IPR007627">
    <property type="entry name" value="RNA_pol_sigma70_r2"/>
</dbReference>
<dbReference type="SUPFAM" id="SSF88659">
    <property type="entry name" value="Sigma3 and sigma4 domains of RNA polymerase sigma factors"/>
    <property type="match status" value="1"/>
</dbReference>
<keyword evidence="3" id="KW-0731">Sigma factor</keyword>
<keyword evidence="5" id="KW-0812">Transmembrane</keyword>
<dbReference type="OrthoDB" id="5757196at2"/>
<proteinExistence type="inferred from homology"/>
<dbReference type="EMBL" id="CP052766">
    <property type="protein sequence ID" value="QJR81330.1"/>
    <property type="molecule type" value="Genomic_DNA"/>
</dbReference>
<dbReference type="GO" id="GO:0016987">
    <property type="term" value="F:sigma factor activity"/>
    <property type="evidence" value="ECO:0007669"/>
    <property type="project" value="UniProtKB-KW"/>
</dbReference>
<keyword evidence="4" id="KW-0804">Transcription</keyword>
<dbReference type="KEGG" id="apel:CA267_011360"/>
<dbReference type="InterPro" id="IPR013249">
    <property type="entry name" value="RNA_pol_sigma70_r4_t2"/>
</dbReference>
<keyword evidence="9" id="KW-1185">Reference proteome</keyword>
<evidence type="ECO:0000256" key="2">
    <source>
        <dbReference type="ARBA" id="ARBA00023015"/>
    </source>
</evidence>
<feature type="transmembrane region" description="Helical" evidence="5">
    <location>
        <begin position="301"/>
        <end position="318"/>
    </location>
</feature>
<feature type="transmembrane region" description="Helical" evidence="5">
    <location>
        <begin position="349"/>
        <end position="371"/>
    </location>
</feature>
<dbReference type="InterPro" id="IPR013324">
    <property type="entry name" value="RNA_pol_sigma_r3/r4-like"/>
</dbReference>
<keyword evidence="5" id="KW-1133">Transmembrane helix</keyword>
<dbReference type="RefSeq" id="WP_075607377.1">
    <property type="nucleotide sequence ID" value="NZ_CP052766.1"/>
</dbReference>
<dbReference type="AlphaFoldDB" id="A0A6M4MF98"/>
<dbReference type="PANTHER" id="PTHR43133:SF25">
    <property type="entry name" value="RNA POLYMERASE SIGMA FACTOR RFAY-RELATED"/>
    <property type="match status" value="1"/>
</dbReference>
<evidence type="ECO:0000256" key="4">
    <source>
        <dbReference type="ARBA" id="ARBA00023163"/>
    </source>
</evidence>
<dbReference type="InterPro" id="IPR036388">
    <property type="entry name" value="WH-like_DNA-bd_sf"/>
</dbReference>
<dbReference type="InterPro" id="IPR039425">
    <property type="entry name" value="RNA_pol_sigma-70-like"/>
</dbReference>
<dbReference type="InterPro" id="IPR013325">
    <property type="entry name" value="RNA_pol_sigma_r2"/>
</dbReference>
<evidence type="ECO:0000259" key="6">
    <source>
        <dbReference type="Pfam" id="PF04542"/>
    </source>
</evidence>
<feature type="domain" description="RNA polymerase sigma factor 70 region 4 type 2" evidence="7">
    <location>
        <begin position="128"/>
        <end position="179"/>
    </location>
</feature>
<name>A0A6M4MF98_9ALTE</name>
<dbReference type="SUPFAM" id="SSF88946">
    <property type="entry name" value="Sigma2 domain of RNA polymerase sigma factors"/>
    <property type="match status" value="1"/>
</dbReference>
<accession>A0A6M4MF98</accession>
<dbReference type="GO" id="GO:0006352">
    <property type="term" value="P:DNA-templated transcription initiation"/>
    <property type="evidence" value="ECO:0007669"/>
    <property type="project" value="InterPro"/>
</dbReference>
<feature type="domain" description="RNA polymerase sigma-70 region 2" evidence="6">
    <location>
        <begin position="34"/>
        <end position="92"/>
    </location>
</feature>
<keyword evidence="2" id="KW-0805">Transcription regulation</keyword>
<dbReference type="CDD" id="cd06171">
    <property type="entry name" value="Sigma70_r4"/>
    <property type="match status" value="1"/>
</dbReference>
<evidence type="ECO:0000256" key="3">
    <source>
        <dbReference type="ARBA" id="ARBA00023082"/>
    </source>
</evidence>
<dbReference type="PANTHER" id="PTHR43133">
    <property type="entry name" value="RNA POLYMERASE ECF-TYPE SIGMA FACTO"/>
    <property type="match status" value="1"/>
</dbReference>
<sequence>MDAISTTIDVDVLAAKGGDIKAFERLVFATSATISSIALAIVKDLDASEEVTQQVYISCWKNLSTLKNNASFLPWLRQSTRYAALNYLRDNRTKEKACRAEADEFFAQFVDASSNIECSYQRKEQQIIIRKLLNTLPEETREVLLLYYREEQSTVQVASLLSLSEAAVRQKLSRARSRLKEQLLSKYGKVIVTTTPTIAFTSMALGSLSVSAPAKAAVTASGAGSLGKVSVIGSVKWLFSGATLGAAIGGLAICLGYRVALTAMTDEKAKVRLTRVRNYTLLWLVLSAALLGAAYELTSGWLAPVFAYSLFAIGLVYLTRLNQQIIFANTVDKFACTTMKKRGVRAQKVFTRSGLYGGLLAGMMGVIIGLINSGRMIL</sequence>
<dbReference type="Pfam" id="PF04542">
    <property type="entry name" value="Sigma70_r2"/>
    <property type="match status" value="1"/>
</dbReference>
<reference evidence="9" key="1">
    <citation type="submission" date="2014-12" db="EMBL/GenBank/DDBJ databases">
        <title>Complete genome sequence of a multi-drug resistant Klebsiella pneumoniae.</title>
        <authorList>
            <person name="Hua X."/>
            <person name="Chen Q."/>
            <person name="Li X."/>
            <person name="Feng Y."/>
            <person name="Ruan Z."/>
            <person name="Yu Y."/>
        </authorList>
    </citation>
    <scope>NUCLEOTIDE SEQUENCE [LARGE SCALE GENOMIC DNA]</scope>
    <source>
        <strain evidence="9">5.12</strain>
    </source>
</reference>
<evidence type="ECO:0000259" key="7">
    <source>
        <dbReference type="Pfam" id="PF08281"/>
    </source>
</evidence>
<gene>
    <name evidence="8" type="ORF">CA267_011360</name>
</gene>
<dbReference type="Gene3D" id="1.10.1740.10">
    <property type="match status" value="1"/>
</dbReference>
<dbReference type="Proteomes" id="UP000219285">
    <property type="component" value="Chromosome"/>
</dbReference>
<protein>
    <submittedName>
        <fullName evidence="8">Sigma-70 family RNA polymerase sigma factor</fullName>
    </submittedName>
</protein>
<dbReference type="GO" id="GO:0003677">
    <property type="term" value="F:DNA binding"/>
    <property type="evidence" value="ECO:0007669"/>
    <property type="project" value="InterPro"/>
</dbReference>
<feature type="transmembrane region" description="Helical" evidence="5">
    <location>
        <begin position="237"/>
        <end position="257"/>
    </location>
</feature>
<reference evidence="8 9" key="2">
    <citation type="submission" date="2020-04" db="EMBL/GenBank/DDBJ databases">
        <title>Complete genome sequence of Alteromonas pelagimontana 5.12T.</title>
        <authorList>
            <person name="Sinha R.K."/>
            <person name="Krishnan K.P."/>
            <person name="Kurian J.P."/>
        </authorList>
    </citation>
    <scope>NUCLEOTIDE SEQUENCE [LARGE SCALE GENOMIC DNA]</scope>
    <source>
        <strain evidence="8 9">5.12</strain>
    </source>
</reference>
<evidence type="ECO:0000313" key="8">
    <source>
        <dbReference type="EMBL" id="QJR81330.1"/>
    </source>
</evidence>
<dbReference type="Gene3D" id="1.10.10.10">
    <property type="entry name" value="Winged helix-like DNA-binding domain superfamily/Winged helix DNA-binding domain"/>
    <property type="match status" value="1"/>
</dbReference>
<dbReference type="InterPro" id="IPR014284">
    <property type="entry name" value="RNA_pol_sigma-70_dom"/>
</dbReference>
<organism evidence="8 9">
    <name type="scientific">Alteromonas pelagimontana</name>
    <dbReference type="NCBI Taxonomy" id="1858656"/>
    <lineage>
        <taxon>Bacteria</taxon>
        <taxon>Pseudomonadati</taxon>
        <taxon>Pseudomonadota</taxon>
        <taxon>Gammaproteobacteria</taxon>
        <taxon>Alteromonadales</taxon>
        <taxon>Alteromonadaceae</taxon>
        <taxon>Alteromonas/Salinimonas group</taxon>
        <taxon>Alteromonas</taxon>
    </lineage>
</organism>